<dbReference type="Pfam" id="PF00564">
    <property type="entry name" value="PB1"/>
    <property type="match status" value="1"/>
</dbReference>
<dbReference type="SMART" id="SM00666">
    <property type="entry name" value="PB1"/>
    <property type="match status" value="1"/>
</dbReference>
<evidence type="ECO:0000259" key="16">
    <source>
        <dbReference type="PROSITE" id="PS50011"/>
    </source>
</evidence>
<dbReference type="PROSITE" id="PS50081">
    <property type="entry name" value="ZF_DAG_PE_2"/>
    <property type="match status" value="1"/>
</dbReference>
<protein>
    <recommendedName>
        <fullName evidence="2">protein kinase C</fullName>
        <ecNumber evidence="2">2.7.11.13</ecNumber>
    </recommendedName>
</protein>
<evidence type="ECO:0000313" key="20">
    <source>
        <dbReference type="Proteomes" id="UP000050792"/>
    </source>
</evidence>
<dbReference type="PRINTS" id="PR00008">
    <property type="entry name" value="DAGPEDOMAIN"/>
</dbReference>
<evidence type="ECO:0000256" key="4">
    <source>
        <dbReference type="ARBA" id="ARBA00022553"/>
    </source>
</evidence>
<dbReference type="SUPFAM" id="SSF56112">
    <property type="entry name" value="Protein kinase-like (PK-like)"/>
    <property type="match status" value="1"/>
</dbReference>
<reference evidence="21 22" key="2">
    <citation type="submission" date="2023-11" db="UniProtKB">
        <authorList>
            <consortium name="WormBaseParasite"/>
        </authorList>
    </citation>
    <scope>IDENTIFICATION</scope>
</reference>
<keyword evidence="8" id="KW-0863">Zinc-finger</keyword>
<evidence type="ECO:0000256" key="11">
    <source>
        <dbReference type="ARBA" id="ARBA00022840"/>
    </source>
</evidence>
<keyword evidence="9" id="KW-0418">Kinase</keyword>
<evidence type="ECO:0000259" key="18">
    <source>
        <dbReference type="PROSITE" id="PS51285"/>
    </source>
</evidence>
<evidence type="ECO:0000259" key="19">
    <source>
        <dbReference type="PROSITE" id="PS51745"/>
    </source>
</evidence>
<dbReference type="GO" id="GO:0004697">
    <property type="term" value="F:diacylglycerol-dependent serine/threonine kinase activity"/>
    <property type="evidence" value="ECO:0007669"/>
    <property type="project" value="UniProtKB-EC"/>
</dbReference>
<evidence type="ECO:0000313" key="21">
    <source>
        <dbReference type="WBParaSite" id="SRDH1_18190.6"/>
    </source>
</evidence>
<dbReference type="PROSITE" id="PS51745">
    <property type="entry name" value="PB1"/>
    <property type="match status" value="1"/>
</dbReference>
<dbReference type="InterPro" id="IPR000719">
    <property type="entry name" value="Prot_kinase_dom"/>
</dbReference>
<dbReference type="Pfam" id="PF00069">
    <property type="entry name" value="Pkinase"/>
    <property type="match status" value="1"/>
</dbReference>
<dbReference type="PROSITE" id="PS50011">
    <property type="entry name" value="PROTEIN_KINASE_DOM"/>
    <property type="match status" value="1"/>
</dbReference>
<keyword evidence="4" id="KW-0597">Phosphoprotein</keyword>
<evidence type="ECO:0000259" key="17">
    <source>
        <dbReference type="PROSITE" id="PS50081"/>
    </source>
</evidence>
<evidence type="ECO:0000256" key="10">
    <source>
        <dbReference type="ARBA" id="ARBA00022833"/>
    </source>
</evidence>
<comment type="similarity">
    <text evidence="1">Belongs to the protein kinase superfamily. AGC Ser/Thr protein kinase family. PKC subfamily.</text>
</comment>
<comment type="catalytic activity">
    <reaction evidence="12">
        <text>L-threonyl-[protein] + ATP = O-phospho-L-threonyl-[protein] + ADP + H(+)</text>
        <dbReference type="Rhea" id="RHEA:46608"/>
        <dbReference type="Rhea" id="RHEA-COMP:11060"/>
        <dbReference type="Rhea" id="RHEA-COMP:11605"/>
        <dbReference type="ChEBI" id="CHEBI:15378"/>
        <dbReference type="ChEBI" id="CHEBI:30013"/>
        <dbReference type="ChEBI" id="CHEBI:30616"/>
        <dbReference type="ChEBI" id="CHEBI:61977"/>
        <dbReference type="ChEBI" id="CHEBI:456216"/>
        <dbReference type="EC" id="2.7.11.13"/>
    </reaction>
</comment>
<evidence type="ECO:0000256" key="12">
    <source>
        <dbReference type="ARBA" id="ARBA00047272"/>
    </source>
</evidence>
<evidence type="ECO:0000256" key="7">
    <source>
        <dbReference type="ARBA" id="ARBA00022741"/>
    </source>
</evidence>
<dbReference type="Gene3D" id="3.10.20.90">
    <property type="entry name" value="Phosphatidylinositol 3-kinase Catalytic Subunit, Chain A, domain 1"/>
    <property type="match status" value="1"/>
</dbReference>
<dbReference type="SMART" id="SM00109">
    <property type="entry name" value="C1"/>
    <property type="match status" value="1"/>
</dbReference>
<feature type="binding site" evidence="14">
    <location>
        <position position="364"/>
    </location>
    <ligand>
        <name>ATP</name>
        <dbReference type="ChEBI" id="CHEBI:30616"/>
    </ligand>
</feature>
<sequence length="673" mass="76711">MSSLNSNTLQIKYIHNSVAMVTSCPLSANLQVIDQQVRELCSFTKDQPFTIKWIDEEHDPIVISSEIELKEAFRLHEVNKEWQLTVHVFNGVPSEPGKPCPGEDINMYRRGAKRWKKKFYLLHGHQFAARRFNRNAVCAYCKERIWGLGQQGFKCINCRLLLHRRCQGGVRHKCGEAFIRPSYQNMRSISTFSTGSTPTVWDNNGNRPTTIATNLSSETSNTLPPHLPVTIQSYKDEPRPPKQEKIIALSERESNQTSDKHITPTSDIKNNLKPGSDNLIIERSGVHPSSVPVPVSIIDKVDDKSIPIIEQRIIDIPDIPITSGRVGLHDFNLLKVIGRGSYAKVFQVEHKPTNRIYAMKVIKKETILDEEDIDWVQTEKHVFECATNHPFLVGLHSCFQTRSRLFFVIEFVNGGDLMFYMQRNLRLAEDYARFYAAEICIALNFLHERGIIYRDLKLDNVLMDSEGHIKLTDYGMCKEGIIGDMTTTTFCGTPNYIAPEILKGESYSFSVDWWALGVLMFEMLAGRSPWEGVGQSANPDQNTEDYLFQIILSRPIRFPRSISVRATSILNAFLQKVPTERLGCAPNSSFGDIMEHGFFKPIDWVALERKEVHPPYRPTCGGDRDLIHFDPAFTDEPVVLTPDNEAVMSRMDQTEFDGFEYVNPLLMSLDEQV</sequence>
<evidence type="ECO:0000256" key="9">
    <source>
        <dbReference type="ARBA" id="ARBA00022777"/>
    </source>
</evidence>
<feature type="compositionally biased region" description="Basic and acidic residues" evidence="15">
    <location>
        <begin position="250"/>
        <end position="262"/>
    </location>
</feature>
<dbReference type="SMART" id="SM00133">
    <property type="entry name" value="S_TK_X"/>
    <property type="match status" value="1"/>
</dbReference>
<evidence type="ECO:0000256" key="1">
    <source>
        <dbReference type="ARBA" id="ARBA00005490"/>
    </source>
</evidence>
<keyword evidence="3" id="KW-0723">Serine/threonine-protein kinase</keyword>
<evidence type="ECO:0000256" key="3">
    <source>
        <dbReference type="ARBA" id="ARBA00022527"/>
    </source>
</evidence>
<evidence type="ECO:0000256" key="14">
    <source>
        <dbReference type="PROSITE-ProRule" id="PRU10141"/>
    </source>
</evidence>
<dbReference type="Proteomes" id="UP000050792">
    <property type="component" value="Unassembled WGS sequence"/>
</dbReference>
<feature type="domain" description="Protein kinase" evidence="16">
    <location>
        <begin position="331"/>
        <end position="599"/>
    </location>
</feature>
<feature type="domain" description="Phorbol-ester/DAG-type" evidence="17">
    <location>
        <begin position="124"/>
        <end position="174"/>
    </location>
</feature>
<feature type="domain" description="PB1" evidence="19">
    <location>
        <begin position="6"/>
        <end position="89"/>
    </location>
</feature>
<dbReference type="FunFam" id="3.30.200.20:FF:000070">
    <property type="entry name" value="Protein kinase C"/>
    <property type="match status" value="1"/>
</dbReference>
<evidence type="ECO:0000256" key="8">
    <source>
        <dbReference type="ARBA" id="ARBA00022771"/>
    </source>
</evidence>
<comment type="catalytic activity">
    <reaction evidence="13">
        <text>L-seryl-[protein] + ATP = O-phospho-L-seryl-[protein] + ADP + H(+)</text>
        <dbReference type="Rhea" id="RHEA:17989"/>
        <dbReference type="Rhea" id="RHEA-COMP:9863"/>
        <dbReference type="Rhea" id="RHEA-COMP:11604"/>
        <dbReference type="ChEBI" id="CHEBI:15378"/>
        <dbReference type="ChEBI" id="CHEBI:29999"/>
        <dbReference type="ChEBI" id="CHEBI:30616"/>
        <dbReference type="ChEBI" id="CHEBI:83421"/>
        <dbReference type="ChEBI" id="CHEBI:456216"/>
        <dbReference type="EC" id="2.7.11.13"/>
    </reaction>
</comment>
<dbReference type="GO" id="GO:0005524">
    <property type="term" value="F:ATP binding"/>
    <property type="evidence" value="ECO:0007669"/>
    <property type="project" value="UniProtKB-UniRule"/>
</dbReference>
<dbReference type="PROSITE" id="PS51285">
    <property type="entry name" value="AGC_KINASE_CTER"/>
    <property type="match status" value="1"/>
</dbReference>
<keyword evidence="6" id="KW-0479">Metal-binding</keyword>
<dbReference type="SMART" id="SM00220">
    <property type="entry name" value="S_TKc"/>
    <property type="match status" value="1"/>
</dbReference>
<dbReference type="PANTHER" id="PTHR24351">
    <property type="entry name" value="RIBOSOMAL PROTEIN S6 KINASE"/>
    <property type="match status" value="1"/>
</dbReference>
<proteinExistence type="inferred from homology"/>
<dbReference type="InterPro" id="IPR020454">
    <property type="entry name" value="DAG/PE-bd"/>
</dbReference>
<dbReference type="FunFam" id="3.10.20.90:FF:000071">
    <property type="entry name" value="Protein kinase C"/>
    <property type="match status" value="1"/>
</dbReference>
<dbReference type="WBParaSite" id="SRDH1_18190.7">
    <property type="protein sequence ID" value="SRDH1_18190.7"/>
    <property type="gene ID" value="SRDH1_18190"/>
</dbReference>
<dbReference type="WBParaSite" id="SRDH1_18190.6">
    <property type="protein sequence ID" value="SRDH1_18190.6"/>
    <property type="gene ID" value="SRDH1_18190"/>
</dbReference>
<dbReference type="Gene3D" id="1.10.510.10">
    <property type="entry name" value="Transferase(Phosphotransferase) domain 1"/>
    <property type="match status" value="1"/>
</dbReference>
<evidence type="ECO:0000256" key="5">
    <source>
        <dbReference type="ARBA" id="ARBA00022679"/>
    </source>
</evidence>
<feature type="region of interest" description="Disordered" evidence="15">
    <location>
        <begin position="250"/>
        <end position="276"/>
    </location>
</feature>
<dbReference type="GO" id="GO:0008270">
    <property type="term" value="F:zinc ion binding"/>
    <property type="evidence" value="ECO:0007669"/>
    <property type="project" value="UniProtKB-KW"/>
</dbReference>
<dbReference type="InterPro" id="IPR000270">
    <property type="entry name" value="PB1_dom"/>
</dbReference>
<evidence type="ECO:0000256" key="6">
    <source>
        <dbReference type="ARBA" id="ARBA00022723"/>
    </source>
</evidence>
<name>A0AA85EQB8_9TREM</name>
<dbReference type="InterPro" id="IPR002219">
    <property type="entry name" value="PKC_DAG/PE"/>
</dbReference>
<evidence type="ECO:0000313" key="22">
    <source>
        <dbReference type="WBParaSite" id="SRDH1_18190.7"/>
    </source>
</evidence>
<dbReference type="SUPFAM" id="SSF57889">
    <property type="entry name" value="Cysteine-rich domain"/>
    <property type="match status" value="1"/>
</dbReference>
<dbReference type="InterPro" id="IPR046349">
    <property type="entry name" value="C1-like_sf"/>
</dbReference>
<keyword evidence="11 14" id="KW-0067">ATP-binding</keyword>
<dbReference type="Gene3D" id="3.30.200.20">
    <property type="entry name" value="Phosphorylase Kinase, domain 1"/>
    <property type="match status" value="1"/>
</dbReference>
<keyword evidence="20" id="KW-1185">Reference proteome</keyword>
<dbReference type="InterPro" id="IPR017892">
    <property type="entry name" value="Pkinase_C"/>
</dbReference>
<dbReference type="Pfam" id="PF00433">
    <property type="entry name" value="Pkinase_C"/>
    <property type="match status" value="1"/>
</dbReference>
<dbReference type="InterPro" id="IPR017441">
    <property type="entry name" value="Protein_kinase_ATP_BS"/>
</dbReference>
<dbReference type="Gene3D" id="3.30.60.20">
    <property type="match status" value="1"/>
</dbReference>
<dbReference type="InterPro" id="IPR000961">
    <property type="entry name" value="AGC-kinase_C"/>
</dbReference>
<dbReference type="Pfam" id="PF00130">
    <property type="entry name" value="C1_1"/>
    <property type="match status" value="1"/>
</dbReference>
<dbReference type="EC" id="2.7.11.13" evidence="2"/>
<dbReference type="AlphaFoldDB" id="A0AA85EQB8"/>
<dbReference type="PROSITE" id="PS00108">
    <property type="entry name" value="PROTEIN_KINASE_ST"/>
    <property type="match status" value="1"/>
</dbReference>
<keyword evidence="5" id="KW-0808">Transferase</keyword>
<evidence type="ECO:0000256" key="13">
    <source>
        <dbReference type="ARBA" id="ARBA00047470"/>
    </source>
</evidence>
<dbReference type="SUPFAM" id="SSF54277">
    <property type="entry name" value="CAD &amp; PB1 domains"/>
    <property type="match status" value="1"/>
</dbReference>
<feature type="domain" description="AGC-kinase C-terminal" evidence="18">
    <location>
        <begin position="600"/>
        <end position="671"/>
    </location>
</feature>
<dbReference type="FunFam" id="1.10.510.10:FF:000048">
    <property type="entry name" value="Protein kinase C"/>
    <property type="match status" value="1"/>
</dbReference>
<accession>A0AA85EQB8</accession>
<dbReference type="PROSITE" id="PS00479">
    <property type="entry name" value="ZF_DAG_PE_1"/>
    <property type="match status" value="1"/>
</dbReference>
<dbReference type="PROSITE" id="PS00107">
    <property type="entry name" value="PROTEIN_KINASE_ATP"/>
    <property type="match status" value="1"/>
</dbReference>
<dbReference type="CDD" id="cd20794">
    <property type="entry name" value="C1_aPKC"/>
    <property type="match status" value="1"/>
</dbReference>
<reference evidence="20" key="1">
    <citation type="submission" date="2022-06" db="EMBL/GenBank/DDBJ databases">
        <authorList>
            <person name="Berger JAMES D."/>
            <person name="Berger JAMES D."/>
        </authorList>
    </citation>
    <scope>NUCLEOTIDE SEQUENCE [LARGE SCALE GENOMIC DNA]</scope>
</reference>
<organism evidence="20 22">
    <name type="scientific">Schistosoma rodhaini</name>
    <dbReference type="NCBI Taxonomy" id="6188"/>
    <lineage>
        <taxon>Eukaryota</taxon>
        <taxon>Metazoa</taxon>
        <taxon>Spiralia</taxon>
        <taxon>Lophotrochozoa</taxon>
        <taxon>Platyhelminthes</taxon>
        <taxon>Trematoda</taxon>
        <taxon>Digenea</taxon>
        <taxon>Strigeidida</taxon>
        <taxon>Schistosomatoidea</taxon>
        <taxon>Schistosomatidae</taxon>
        <taxon>Schistosoma</taxon>
    </lineage>
</organism>
<dbReference type="InterPro" id="IPR053793">
    <property type="entry name" value="PB1-like"/>
</dbReference>
<evidence type="ECO:0000256" key="15">
    <source>
        <dbReference type="SAM" id="MobiDB-lite"/>
    </source>
</evidence>
<evidence type="ECO:0000256" key="2">
    <source>
        <dbReference type="ARBA" id="ARBA00012429"/>
    </source>
</evidence>
<dbReference type="InterPro" id="IPR011009">
    <property type="entry name" value="Kinase-like_dom_sf"/>
</dbReference>
<keyword evidence="7 14" id="KW-0547">Nucleotide-binding</keyword>
<dbReference type="InterPro" id="IPR008271">
    <property type="entry name" value="Ser/Thr_kinase_AS"/>
</dbReference>
<keyword evidence="10" id="KW-0862">Zinc</keyword>